<keyword evidence="1" id="KW-1133">Transmembrane helix</keyword>
<dbReference type="EMBL" id="LS997633">
    <property type="protein sequence ID" value="SYZ69491.1"/>
    <property type="molecule type" value="Genomic_DNA"/>
</dbReference>
<reference evidence="2 3" key="1">
    <citation type="submission" date="2018-09" db="EMBL/GenBank/DDBJ databases">
        <authorList>
            <person name="Peiro R."/>
            <person name="Begona"/>
            <person name="Cbmso G."/>
            <person name="Lopez M."/>
            <person name="Gonzalez S."/>
        </authorList>
    </citation>
    <scope>NUCLEOTIDE SEQUENCE [LARGE SCALE GENOMIC DNA]</scope>
</reference>
<dbReference type="AlphaFoldDB" id="A0A3P3ZGU2"/>
<feature type="transmembrane region" description="Helical" evidence="1">
    <location>
        <begin position="20"/>
        <end position="44"/>
    </location>
</feature>
<gene>
    <name evidence="2" type="ORF">LBRM2904_34.1960</name>
</gene>
<evidence type="ECO:0000256" key="1">
    <source>
        <dbReference type="SAM" id="Phobius"/>
    </source>
</evidence>
<keyword evidence="1" id="KW-0472">Membrane</keyword>
<proteinExistence type="predicted"/>
<protein>
    <submittedName>
        <fullName evidence="2">Hypothetical_protein</fullName>
    </submittedName>
</protein>
<name>A0A3P3ZGU2_LEIBR</name>
<evidence type="ECO:0000313" key="2">
    <source>
        <dbReference type="EMBL" id="SYZ69491.1"/>
    </source>
</evidence>
<keyword evidence="1" id="KW-0812">Transmembrane</keyword>
<sequence length="79" mass="8306">MLHPLLRFQQDASMATSKYCVPTIGCAILGAAQIFICVSGVVRVNGNAPYRYKQGLTSFFCVTLSLGTAFTTVVGSGVG</sequence>
<feature type="transmembrane region" description="Helical" evidence="1">
    <location>
        <begin position="56"/>
        <end position="78"/>
    </location>
</feature>
<organism evidence="2 3">
    <name type="scientific">Leishmania braziliensis MHOM/BR/75/M2904</name>
    <dbReference type="NCBI Taxonomy" id="420245"/>
    <lineage>
        <taxon>Eukaryota</taxon>
        <taxon>Discoba</taxon>
        <taxon>Euglenozoa</taxon>
        <taxon>Kinetoplastea</taxon>
        <taxon>Metakinetoplastina</taxon>
        <taxon>Trypanosomatida</taxon>
        <taxon>Trypanosomatidae</taxon>
        <taxon>Leishmaniinae</taxon>
        <taxon>Leishmania</taxon>
        <taxon>Leishmania braziliensis species complex</taxon>
    </lineage>
</organism>
<dbReference type="Proteomes" id="UP000319462">
    <property type="component" value="Chromosome 34"/>
</dbReference>
<accession>A0A3P3ZGU2</accession>
<evidence type="ECO:0000313" key="3">
    <source>
        <dbReference type="Proteomes" id="UP000319462"/>
    </source>
</evidence>